<reference evidence="4 5" key="1">
    <citation type="submission" date="2019-01" db="EMBL/GenBank/DDBJ databases">
        <title>Nuclear Genome Assembly of the Microalgal Biofuel strain Nannochloropsis salina CCMP1776.</title>
        <authorList>
            <person name="Hovde B."/>
        </authorList>
    </citation>
    <scope>NUCLEOTIDE SEQUENCE [LARGE SCALE GENOMIC DNA]</scope>
    <source>
        <strain evidence="4 5">CCMP1776</strain>
    </source>
</reference>
<proteinExistence type="predicted"/>
<evidence type="ECO:0000313" key="4">
    <source>
        <dbReference type="EMBL" id="TFJ83520.1"/>
    </source>
</evidence>
<dbReference type="EMBL" id="SDOX01000027">
    <property type="protein sequence ID" value="TFJ83520.1"/>
    <property type="molecule type" value="Genomic_DNA"/>
</dbReference>
<dbReference type="InterPro" id="IPR018247">
    <property type="entry name" value="EF_Hand_1_Ca_BS"/>
</dbReference>
<protein>
    <recommendedName>
        <fullName evidence="3">EF-hand domain-containing protein</fullName>
    </recommendedName>
</protein>
<dbReference type="GO" id="GO:0005509">
    <property type="term" value="F:calcium ion binding"/>
    <property type="evidence" value="ECO:0007669"/>
    <property type="project" value="InterPro"/>
</dbReference>
<dbReference type="Gene3D" id="1.10.238.10">
    <property type="entry name" value="EF-hand"/>
    <property type="match status" value="1"/>
</dbReference>
<dbReference type="AlphaFoldDB" id="A0A4D9CWE9"/>
<keyword evidence="5" id="KW-1185">Reference proteome</keyword>
<name>A0A4D9CWE9_9STRA</name>
<dbReference type="SMART" id="SM00054">
    <property type="entry name" value="EFh"/>
    <property type="match status" value="1"/>
</dbReference>
<dbReference type="SUPFAM" id="SSF47473">
    <property type="entry name" value="EF-hand"/>
    <property type="match status" value="1"/>
</dbReference>
<evidence type="ECO:0000256" key="2">
    <source>
        <dbReference type="SAM" id="MobiDB-lite"/>
    </source>
</evidence>
<evidence type="ECO:0000259" key="3">
    <source>
        <dbReference type="PROSITE" id="PS50222"/>
    </source>
</evidence>
<dbReference type="InterPro" id="IPR002048">
    <property type="entry name" value="EF_hand_dom"/>
</dbReference>
<organism evidence="4 5">
    <name type="scientific">Nannochloropsis salina CCMP1776</name>
    <dbReference type="NCBI Taxonomy" id="1027361"/>
    <lineage>
        <taxon>Eukaryota</taxon>
        <taxon>Sar</taxon>
        <taxon>Stramenopiles</taxon>
        <taxon>Ochrophyta</taxon>
        <taxon>Eustigmatophyceae</taxon>
        <taxon>Eustigmatales</taxon>
        <taxon>Monodopsidaceae</taxon>
        <taxon>Microchloropsis</taxon>
        <taxon>Microchloropsis salina</taxon>
    </lineage>
</organism>
<feature type="region of interest" description="Disordered" evidence="2">
    <location>
        <begin position="1"/>
        <end position="69"/>
    </location>
</feature>
<accession>A0A4D9CWE9</accession>
<dbReference type="Pfam" id="PF13499">
    <property type="entry name" value="EF-hand_7"/>
    <property type="match status" value="1"/>
</dbReference>
<dbReference type="OrthoDB" id="191686at2759"/>
<sequence length="305" mass="32424">MRSENQPLLGARRSSHSGTSSTVSPPLAVPGAEGLPDEDSGFESAGPDTTLVQHSQPFPRPERRGSTGNVYDFTHAVLPSSASHKQRASTGGGLHAGFLGPTSLPVSPPFESGPVRRFLDDLEIDKDGRVSAEEADRAWDHPNGAGARRRPLDALGGTGSPERGGRALTGSLRRSQTAGPGTFHAVEVGTPGRHSNCGEAGEHCAAEGLAGSGPGPRRGRPEPHILEEALYELDPDFDLSAPHLMKLFNTLDRDQNGRLTYEELREGLLSMRGMHTIPAAKVDGIIRKLDKDESLDISQARMQAS</sequence>
<dbReference type="Proteomes" id="UP000355283">
    <property type="component" value="Unassembled WGS sequence"/>
</dbReference>
<evidence type="ECO:0000256" key="1">
    <source>
        <dbReference type="ARBA" id="ARBA00022837"/>
    </source>
</evidence>
<feature type="region of interest" description="Disordered" evidence="2">
    <location>
        <begin position="129"/>
        <end position="200"/>
    </location>
</feature>
<dbReference type="PROSITE" id="PS00018">
    <property type="entry name" value="EF_HAND_1"/>
    <property type="match status" value="1"/>
</dbReference>
<evidence type="ECO:0000313" key="5">
    <source>
        <dbReference type="Proteomes" id="UP000355283"/>
    </source>
</evidence>
<feature type="domain" description="EF-hand" evidence="3">
    <location>
        <begin position="239"/>
        <end position="274"/>
    </location>
</feature>
<dbReference type="InterPro" id="IPR011992">
    <property type="entry name" value="EF-hand-dom_pair"/>
</dbReference>
<keyword evidence="1" id="KW-0106">Calcium</keyword>
<feature type="compositionally biased region" description="Basic and acidic residues" evidence="2">
    <location>
        <begin position="129"/>
        <end position="140"/>
    </location>
</feature>
<dbReference type="PROSITE" id="PS50222">
    <property type="entry name" value="EF_HAND_2"/>
    <property type="match status" value="1"/>
</dbReference>
<comment type="caution">
    <text evidence="4">The sequence shown here is derived from an EMBL/GenBank/DDBJ whole genome shotgun (WGS) entry which is preliminary data.</text>
</comment>
<gene>
    <name evidence="4" type="ORF">NSK_005167</name>
</gene>